<evidence type="ECO:0000313" key="2">
    <source>
        <dbReference type="Proteomes" id="UP001623660"/>
    </source>
</evidence>
<evidence type="ECO:0000313" key="1">
    <source>
        <dbReference type="EMBL" id="MFL0194857.1"/>
    </source>
</evidence>
<protein>
    <submittedName>
        <fullName evidence="1">Uncharacterized protein</fullName>
    </submittedName>
</protein>
<dbReference type="EMBL" id="JBJHZX010000005">
    <property type="protein sequence ID" value="MFL0194857.1"/>
    <property type="molecule type" value="Genomic_DNA"/>
</dbReference>
<dbReference type="Proteomes" id="UP001623660">
    <property type="component" value="Unassembled WGS sequence"/>
</dbReference>
<reference evidence="1 2" key="1">
    <citation type="submission" date="2024-11" db="EMBL/GenBank/DDBJ databases">
        <authorList>
            <person name="Heng Y.C."/>
            <person name="Lim A.C.H."/>
            <person name="Lee J.K.Y."/>
            <person name="Kittelmann S."/>
        </authorList>
    </citation>
    <scope>NUCLEOTIDE SEQUENCE [LARGE SCALE GENOMIC DNA]</scope>
    <source>
        <strain evidence="1 2">WILCCON 0269</strain>
    </source>
</reference>
<proteinExistence type="predicted"/>
<gene>
    <name evidence="1" type="ORF">ACJDU8_04610</name>
</gene>
<dbReference type="RefSeq" id="WP_406790980.1">
    <property type="nucleotide sequence ID" value="NZ_JBJHZX010000005.1"/>
</dbReference>
<organism evidence="1 2">
    <name type="scientific">Candidatus Clostridium eludens</name>
    <dbReference type="NCBI Taxonomy" id="3381663"/>
    <lineage>
        <taxon>Bacteria</taxon>
        <taxon>Bacillati</taxon>
        <taxon>Bacillota</taxon>
        <taxon>Clostridia</taxon>
        <taxon>Eubacteriales</taxon>
        <taxon>Clostridiaceae</taxon>
        <taxon>Clostridium</taxon>
    </lineage>
</organism>
<comment type="caution">
    <text evidence="1">The sequence shown here is derived from an EMBL/GenBank/DDBJ whole genome shotgun (WGS) entry which is preliminary data.</text>
</comment>
<name>A0ABW8SFP8_9CLOT</name>
<accession>A0ABW8SFP8</accession>
<keyword evidence="2" id="KW-1185">Reference proteome</keyword>
<sequence>MNTSGVQRGYMAKNMKAEEFIKVVINALSREFEKEFRLEIINDNESRIIG</sequence>